<protein>
    <submittedName>
        <fullName evidence="1">Uncharacterized protein</fullName>
    </submittedName>
</protein>
<organism evidence="1 2">
    <name type="scientific">Persephonella hydrogeniphila</name>
    <dbReference type="NCBI Taxonomy" id="198703"/>
    <lineage>
        <taxon>Bacteria</taxon>
        <taxon>Pseudomonadati</taxon>
        <taxon>Aquificota</taxon>
        <taxon>Aquificia</taxon>
        <taxon>Aquificales</taxon>
        <taxon>Hydrogenothermaceae</taxon>
        <taxon>Persephonella</taxon>
    </lineage>
</organism>
<reference evidence="2" key="1">
    <citation type="submission" date="2017-09" db="EMBL/GenBank/DDBJ databases">
        <authorList>
            <person name="Varghese N."/>
            <person name="Submissions S."/>
        </authorList>
    </citation>
    <scope>NUCLEOTIDE SEQUENCE [LARGE SCALE GENOMIC DNA]</scope>
    <source>
        <strain evidence="2">DSM 15103</strain>
    </source>
</reference>
<dbReference type="Proteomes" id="UP000219036">
    <property type="component" value="Unassembled WGS sequence"/>
</dbReference>
<evidence type="ECO:0000313" key="1">
    <source>
        <dbReference type="EMBL" id="SNZ03074.1"/>
    </source>
</evidence>
<dbReference type="AlphaFoldDB" id="A0A285N0T5"/>
<dbReference type="EMBL" id="OBEI01000001">
    <property type="protein sequence ID" value="SNZ03074.1"/>
    <property type="molecule type" value="Genomic_DNA"/>
</dbReference>
<name>A0A285N0T5_9AQUI</name>
<keyword evidence="2" id="KW-1185">Reference proteome</keyword>
<gene>
    <name evidence="1" type="ORF">SAMN06265182_0284</name>
</gene>
<evidence type="ECO:0000313" key="2">
    <source>
        <dbReference type="Proteomes" id="UP000219036"/>
    </source>
</evidence>
<sequence length="95" mass="11359">MKQLRKLLKNYGVGLDYFKPDNDYWNDASVTYAERKVLEENKEYLSKEDLELLKEYDLKAIELYEKYKELNTDTVKDWLFDIAKIAKVNLSAQLK</sequence>
<proteinExistence type="predicted"/>
<accession>A0A285N0T5</accession>